<keyword evidence="1" id="KW-0808">Transferase</keyword>
<feature type="transmembrane region" description="Helical" evidence="2">
    <location>
        <begin position="189"/>
        <end position="211"/>
    </location>
</feature>
<accession>W4FP27</accession>
<name>W4FP27_APHAT</name>
<dbReference type="STRING" id="112090.W4FP27"/>
<protein>
    <recommendedName>
        <fullName evidence="3">PIPK domain-containing protein</fullName>
    </recommendedName>
</protein>
<dbReference type="OrthoDB" id="70770at2759"/>
<dbReference type="EMBL" id="KI913185">
    <property type="protein sequence ID" value="ETV68433.1"/>
    <property type="molecule type" value="Genomic_DNA"/>
</dbReference>
<feature type="domain" description="PIPK" evidence="3">
    <location>
        <begin position="317"/>
        <end position="821"/>
    </location>
</feature>
<dbReference type="Pfam" id="PF01504">
    <property type="entry name" value="PIP5K"/>
    <property type="match status" value="1"/>
</dbReference>
<dbReference type="InterPro" id="IPR023610">
    <property type="entry name" value="PInositol-4/5-P-5/4-kinase"/>
</dbReference>
<dbReference type="PROSITE" id="PS51455">
    <property type="entry name" value="PIPK"/>
    <property type="match status" value="1"/>
</dbReference>
<dbReference type="InterPro" id="IPR002498">
    <property type="entry name" value="PInositol-4-P-4/5-kinase_core"/>
</dbReference>
<dbReference type="VEuPathDB" id="FungiDB:H257_15597"/>
<keyword evidence="1" id="KW-0067">ATP-binding</keyword>
<evidence type="ECO:0000256" key="2">
    <source>
        <dbReference type="SAM" id="Phobius"/>
    </source>
</evidence>
<dbReference type="InterPro" id="IPR027483">
    <property type="entry name" value="PInositol-4-P-4/5-kinase_C_sf"/>
</dbReference>
<evidence type="ECO:0000313" key="4">
    <source>
        <dbReference type="EMBL" id="ETV68433.1"/>
    </source>
</evidence>
<keyword evidence="2" id="KW-0812">Transmembrane</keyword>
<feature type="transmembrane region" description="Helical" evidence="2">
    <location>
        <begin position="148"/>
        <end position="169"/>
    </location>
</feature>
<dbReference type="PANTHER" id="PTHR23086">
    <property type="entry name" value="PHOSPHATIDYLINOSITOL-4-PHOSPHATE 5-KINASE"/>
    <property type="match status" value="1"/>
</dbReference>
<keyword evidence="2" id="KW-0472">Membrane</keyword>
<dbReference type="CDD" id="cd00139">
    <property type="entry name" value="PIPKc"/>
    <property type="match status" value="1"/>
</dbReference>
<dbReference type="SUPFAM" id="SSF56104">
    <property type="entry name" value="SAICAR synthase-like"/>
    <property type="match status" value="2"/>
</dbReference>
<evidence type="ECO:0000259" key="3">
    <source>
        <dbReference type="PROSITE" id="PS51455"/>
    </source>
</evidence>
<feature type="transmembrane region" description="Helical" evidence="2">
    <location>
        <begin position="6"/>
        <end position="26"/>
    </location>
</feature>
<keyword evidence="1" id="KW-0547">Nucleotide-binding</keyword>
<dbReference type="InterPro" id="IPR027484">
    <property type="entry name" value="PInositol-4-P-5-kinase_N"/>
</dbReference>
<dbReference type="GO" id="GO:0046854">
    <property type="term" value="P:phosphatidylinositol phosphate biosynthetic process"/>
    <property type="evidence" value="ECO:0007669"/>
    <property type="project" value="TreeGrafter"/>
</dbReference>
<dbReference type="PANTHER" id="PTHR23086:SF8">
    <property type="entry name" value="PHOSPHATIDYLINOSITOL 5-PHOSPHATE 4-KINASE, ISOFORM A"/>
    <property type="match status" value="1"/>
</dbReference>
<reference evidence="4" key="1">
    <citation type="submission" date="2013-12" db="EMBL/GenBank/DDBJ databases">
        <title>The Genome Sequence of Aphanomyces astaci APO3.</title>
        <authorList>
            <consortium name="The Broad Institute Genomics Platform"/>
            <person name="Russ C."/>
            <person name="Tyler B."/>
            <person name="van West P."/>
            <person name="Dieguez-Uribeondo J."/>
            <person name="Young S.K."/>
            <person name="Zeng Q."/>
            <person name="Gargeya S."/>
            <person name="Fitzgerald M."/>
            <person name="Abouelleil A."/>
            <person name="Alvarado L."/>
            <person name="Chapman S.B."/>
            <person name="Gainer-Dewar J."/>
            <person name="Goldberg J."/>
            <person name="Griggs A."/>
            <person name="Gujja S."/>
            <person name="Hansen M."/>
            <person name="Howarth C."/>
            <person name="Imamovic A."/>
            <person name="Ireland A."/>
            <person name="Larimer J."/>
            <person name="McCowan C."/>
            <person name="Murphy C."/>
            <person name="Pearson M."/>
            <person name="Poon T.W."/>
            <person name="Priest M."/>
            <person name="Roberts A."/>
            <person name="Saif S."/>
            <person name="Shea T."/>
            <person name="Sykes S."/>
            <person name="Wortman J."/>
            <person name="Nusbaum C."/>
            <person name="Birren B."/>
        </authorList>
    </citation>
    <scope>NUCLEOTIDE SEQUENCE [LARGE SCALE GENOMIC DNA]</scope>
    <source>
        <strain evidence="4">APO3</strain>
    </source>
</reference>
<dbReference type="GO" id="GO:0016308">
    <property type="term" value="F:1-phosphatidylinositol-4-phosphate 5-kinase activity"/>
    <property type="evidence" value="ECO:0007669"/>
    <property type="project" value="TreeGrafter"/>
</dbReference>
<sequence>MVAAMAAGSVAVAVLIVLIVATWSTYSPSMMGRDRMDGLTADALATQVGAIVSASSTTFILVRSLGAKEKQYRRHPNPLLFWKAAVDGVYALQLCAQTLHIRLVPAVLSAAMIQSALYASESWFVLISYDLYACGTNPFQNTAYSIRWYHAIAWSVGGVAGLVSWLYIAPSDRDDIVEHARDVIGATEWTLGLFYIYVTLCVLCACVFLLLENQSRPPVGGIKEALRTRSSMLHASRTFTILYGVYQFVAIVLWVLLTLSSVAASWQVHVAFNGLVGARGFMDLVTWHAINSRSFVLHSPSSSLPVDATNRSVSGGSDSFLDGVMSWNPEFNVALRNEVLHFTTRGIVAASLSTTNTASNQSHNYHRRIQLNLHELGMHLRFDSYYPHLFQDVRRGYRLDEASYRESFMSTCHERVGHGGSSGAFMFYTADYLFLVKTITKAERRVLLKMLPAYIQYLKRHPRTHLTRYYGCHAIHMYRQRFYFVVMSNAMGRVSMHQSFDLKGSWINRHAKTTPPGDPEVCTYCGIAFPSGSRLPCGLSIHGMHLPHRVLKDNDLQRKLQLAPSTAHEIVAQLALDSNFLRDQGITDYSLLLSVHTTQFTVDADSIHMTPSSRHQHRHLHHPRHPSSPHSSGYMSTATALCFPVDTTQTATTSSSAVTATCTSSHPVCSCLGTSSGHSRGGSVETTTSSSIVLENCDTSPTVDSFHRSCRYSIHIADEDDDVTTPLAASYRKSSLDFGTFEKSPWMGLRDTTKSGVKASAVVGPDFYTLGIVDLLQTWTWQKRMERWWKVYVLRLDGRGISAAPPAPYAARFQTKMRDILLPHGATATIEKPNMATCSSSTYAQVEDAYDTSVT</sequence>
<gene>
    <name evidence="4" type="ORF">H257_15597</name>
</gene>
<proteinExistence type="predicted"/>
<dbReference type="GO" id="GO:0005524">
    <property type="term" value="F:ATP binding"/>
    <property type="evidence" value="ECO:0007669"/>
    <property type="project" value="UniProtKB-UniRule"/>
</dbReference>
<dbReference type="RefSeq" id="XP_009842060.1">
    <property type="nucleotide sequence ID" value="XM_009843758.1"/>
</dbReference>
<dbReference type="Gene3D" id="3.30.800.10">
    <property type="entry name" value="Phosphatidylinositol Phosphate Kinase II Beta"/>
    <property type="match status" value="1"/>
</dbReference>
<keyword evidence="2" id="KW-1133">Transmembrane helix</keyword>
<dbReference type="AlphaFoldDB" id="W4FP27"/>
<dbReference type="GO" id="GO:0005886">
    <property type="term" value="C:plasma membrane"/>
    <property type="evidence" value="ECO:0007669"/>
    <property type="project" value="TreeGrafter"/>
</dbReference>
<dbReference type="SMART" id="SM00330">
    <property type="entry name" value="PIPKc"/>
    <property type="match status" value="1"/>
</dbReference>
<feature type="transmembrane region" description="Helical" evidence="2">
    <location>
        <begin position="232"/>
        <end position="257"/>
    </location>
</feature>
<keyword evidence="1" id="KW-0418">Kinase</keyword>
<evidence type="ECO:0000256" key="1">
    <source>
        <dbReference type="PROSITE-ProRule" id="PRU00781"/>
    </source>
</evidence>
<dbReference type="GeneID" id="20817593"/>
<organism evidence="4">
    <name type="scientific">Aphanomyces astaci</name>
    <name type="common">Crayfish plague agent</name>
    <dbReference type="NCBI Taxonomy" id="112090"/>
    <lineage>
        <taxon>Eukaryota</taxon>
        <taxon>Sar</taxon>
        <taxon>Stramenopiles</taxon>
        <taxon>Oomycota</taxon>
        <taxon>Saprolegniomycetes</taxon>
        <taxon>Saprolegniales</taxon>
        <taxon>Verrucalvaceae</taxon>
        <taxon>Aphanomyces</taxon>
    </lineage>
</organism>
<dbReference type="Gene3D" id="3.30.810.10">
    <property type="entry name" value="2-Layer Sandwich"/>
    <property type="match status" value="1"/>
</dbReference>